<dbReference type="Proteomes" id="UP000238137">
    <property type="component" value="Unassembled WGS sequence"/>
</dbReference>
<feature type="region of interest" description="Disordered" evidence="1">
    <location>
        <begin position="1"/>
        <end position="52"/>
    </location>
</feature>
<protein>
    <submittedName>
        <fullName evidence="2">Uncharacterized protein</fullName>
    </submittedName>
</protein>
<evidence type="ECO:0000313" key="2">
    <source>
        <dbReference type="EMBL" id="RNF36077.1"/>
    </source>
</evidence>
<keyword evidence="3" id="KW-1185">Reference proteome</keyword>
<feature type="compositionally biased region" description="Polar residues" evidence="1">
    <location>
        <begin position="8"/>
        <end position="18"/>
    </location>
</feature>
<comment type="caution">
    <text evidence="2">The sequence shown here is derived from an EMBL/GenBank/DDBJ whole genome shotgun (WGS) entry which is preliminary data.</text>
</comment>
<accession>A0A3R7SDX2</accession>
<proteinExistence type="predicted"/>
<name>A0A3R7SDX2_9RHOB</name>
<sequence>MGECLNLRHSSGQHSMNYPSYIRPLPSRATRKPAARSKASSRGHIPGQTRQDGHLRLRYFESKQEQNVLFQLLAHQDVMDIWDQPPPVHFRDAEGRRKTHTFDYLITLTGGRRIAIAVKPAAVAERQGFRETLQRVRAATPLRFADEVVLITEQNYCPSAARNAQKLHDFRRTPDPEADKIVTELVHDMSSPTSIAELVQRSGLGGRAFRAIFRAIFAGILRTVDSGDILPSTLIMQEIGQ</sequence>
<dbReference type="AlphaFoldDB" id="A0A3R7SDX2"/>
<reference evidence="2" key="1">
    <citation type="submission" date="2018-05" db="EMBL/GenBank/DDBJ databases">
        <title>Reclassification of Methylarcula marina and Methylarcula terricola as Paracoccus methylarcula sp.nov., comb.nov. and Paracoccus terricola comb.nov.</title>
        <authorList>
            <person name="Shmareva M.N."/>
            <person name="Doronina N.V."/>
            <person name="Vasilenko O.V."/>
            <person name="Tarlachkov S.V."/>
            <person name="Trotsenko Y.A."/>
        </authorList>
    </citation>
    <scope>NUCLEOTIDE SEQUENCE [LARGE SCALE GENOMIC DNA]</scope>
    <source>
        <strain evidence="2">VKM B-2159</strain>
    </source>
</reference>
<gene>
    <name evidence="2" type="ORF">A7A09_001340</name>
</gene>
<dbReference type="EMBL" id="PXNQ02000001">
    <property type="protein sequence ID" value="RNF36077.1"/>
    <property type="molecule type" value="Genomic_DNA"/>
</dbReference>
<organism evidence="2 3">
    <name type="scientific">Paracoccus methylarcula</name>
    <dbReference type="NCBI Taxonomy" id="72022"/>
    <lineage>
        <taxon>Bacteria</taxon>
        <taxon>Pseudomonadati</taxon>
        <taxon>Pseudomonadota</taxon>
        <taxon>Alphaproteobacteria</taxon>
        <taxon>Rhodobacterales</taxon>
        <taxon>Paracoccaceae</taxon>
        <taxon>Paracoccus</taxon>
    </lineage>
</organism>
<evidence type="ECO:0000313" key="3">
    <source>
        <dbReference type="Proteomes" id="UP000238137"/>
    </source>
</evidence>
<evidence type="ECO:0000256" key="1">
    <source>
        <dbReference type="SAM" id="MobiDB-lite"/>
    </source>
</evidence>
<feature type="compositionally biased region" description="Basic residues" evidence="1">
    <location>
        <begin position="29"/>
        <end position="41"/>
    </location>
</feature>